<proteinExistence type="inferred from homology"/>
<keyword evidence="2" id="KW-0378">Hydrolase</keyword>
<evidence type="ECO:0000256" key="2">
    <source>
        <dbReference type="ARBA" id="ARBA00022801"/>
    </source>
</evidence>
<dbReference type="PANTHER" id="PTHR43248:SF30">
    <property type="entry name" value="AB HYDROLASE-1 DOMAIN-CONTAINING PROTEIN"/>
    <property type="match status" value="1"/>
</dbReference>
<dbReference type="EMBL" id="BOPH01000097">
    <property type="protein sequence ID" value="GIJ72181.1"/>
    <property type="molecule type" value="Genomic_DNA"/>
</dbReference>
<dbReference type="RefSeq" id="WP_203932033.1">
    <property type="nucleotide sequence ID" value="NZ_BOPH01000097.1"/>
</dbReference>
<dbReference type="PANTHER" id="PTHR43248">
    <property type="entry name" value="2-SUCCINYL-6-HYDROXY-2,4-CYCLOHEXADIENE-1-CARBOXYLATE SYNTHASE"/>
    <property type="match status" value="1"/>
</dbReference>
<evidence type="ECO:0000259" key="5">
    <source>
        <dbReference type="Pfam" id="PF08386"/>
    </source>
</evidence>
<dbReference type="GO" id="GO:0016787">
    <property type="term" value="F:hydrolase activity"/>
    <property type="evidence" value="ECO:0007669"/>
    <property type="project" value="UniProtKB-KW"/>
</dbReference>
<dbReference type="AlphaFoldDB" id="A0A8J3ZYX8"/>
<dbReference type="SUPFAM" id="SSF53474">
    <property type="entry name" value="alpha/beta-Hydrolases"/>
    <property type="match status" value="1"/>
</dbReference>
<evidence type="ECO:0000313" key="6">
    <source>
        <dbReference type="EMBL" id="GIJ72181.1"/>
    </source>
</evidence>
<feature type="signal peptide" evidence="3">
    <location>
        <begin position="1"/>
        <end position="26"/>
    </location>
</feature>
<comment type="caution">
    <text evidence="6">The sequence shown here is derived from an EMBL/GenBank/DDBJ whole genome shotgun (WGS) entry which is preliminary data.</text>
</comment>
<accession>A0A8J3ZYX8</accession>
<name>A0A8J3ZYX8_9ACTN</name>
<evidence type="ECO:0000259" key="4">
    <source>
        <dbReference type="Pfam" id="PF00561"/>
    </source>
</evidence>
<feature type="chain" id="PRO_5035310425" evidence="3">
    <location>
        <begin position="27"/>
        <end position="486"/>
    </location>
</feature>
<dbReference type="Pfam" id="PF08386">
    <property type="entry name" value="Abhydrolase_4"/>
    <property type="match status" value="1"/>
</dbReference>
<evidence type="ECO:0000313" key="7">
    <source>
        <dbReference type="Proteomes" id="UP000635606"/>
    </source>
</evidence>
<dbReference type="Gene3D" id="3.40.50.1820">
    <property type="entry name" value="alpha/beta hydrolase"/>
    <property type="match status" value="1"/>
</dbReference>
<organism evidence="6 7">
    <name type="scientific">Virgisporangium ochraceum</name>
    <dbReference type="NCBI Taxonomy" id="65505"/>
    <lineage>
        <taxon>Bacteria</taxon>
        <taxon>Bacillati</taxon>
        <taxon>Actinomycetota</taxon>
        <taxon>Actinomycetes</taxon>
        <taxon>Micromonosporales</taxon>
        <taxon>Micromonosporaceae</taxon>
        <taxon>Virgisporangium</taxon>
    </lineage>
</organism>
<keyword evidence="7" id="KW-1185">Reference proteome</keyword>
<feature type="domain" description="AB hydrolase-1" evidence="4">
    <location>
        <begin position="84"/>
        <end position="276"/>
    </location>
</feature>
<dbReference type="Pfam" id="PF00561">
    <property type="entry name" value="Abhydrolase_1"/>
    <property type="match status" value="1"/>
</dbReference>
<dbReference type="InterPro" id="IPR013595">
    <property type="entry name" value="Pept_S33_TAP-like_C"/>
</dbReference>
<evidence type="ECO:0000256" key="3">
    <source>
        <dbReference type="SAM" id="SignalP"/>
    </source>
</evidence>
<reference evidence="6" key="1">
    <citation type="submission" date="2021-01" db="EMBL/GenBank/DDBJ databases">
        <title>Whole genome shotgun sequence of Virgisporangium ochraceum NBRC 16418.</title>
        <authorList>
            <person name="Komaki H."/>
            <person name="Tamura T."/>
        </authorList>
    </citation>
    <scope>NUCLEOTIDE SEQUENCE</scope>
    <source>
        <strain evidence="6">NBRC 16418</strain>
    </source>
</reference>
<sequence length="486" mass="51948">MRYRTIIRLAAGVLLAAGLGAGPVPASGGTSAYTVDWKPCPAAPTVHCGTLLVPLDWSDPKGQRVPVSVARRPADNPAARVGTLFYNPGGPGAGAARNVVAAEEFFSPTLRARFDLVAMDPRGMGTSVQVRCAVDFFTPGSTLFPRSEEQFRRMVQHNRDYGRSCLRETGALLRNIDTRTVARDHEALRVALGVDTVSWLAISYGAQLAANYAAEFPRRTRALVIDAALDHSQSETAQVTDEIMSVENAFDRFTRWCGTAPACALRGRDVAAEFDALVARAEAAPIPVAGALRPVTGEDIRMGTKGLLATKDPVPIAPGVSWPALSQALAAALAGDASAFMLFPAGVPQDGLGAISANACTDYVPQVETWAGMQQRLRLGRQLAPHLQGASDTWRLTGCIGWPVTATNPPRALDVRGVPALLVHAVHDPQDPYRWTHQLAAQIHGSDLLTRTGDGHTSYYSSPCARAAMDDYLVRPRSAPDRVCDE</sequence>
<protein>
    <submittedName>
        <fullName evidence="6">Peptidase</fullName>
    </submittedName>
</protein>
<dbReference type="Proteomes" id="UP000635606">
    <property type="component" value="Unassembled WGS sequence"/>
</dbReference>
<dbReference type="InterPro" id="IPR051601">
    <property type="entry name" value="Serine_prot/Carboxylest_S33"/>
</dbReference>
<comment type="similarity">
    <text evidence="1">Belongs to the peptidase S33 family.</text>
</comment>
<gene>
    <name evidence="6" type="ORF">Voc01_070980</name>
</gene>
<feature type="domain" description="Peptidase S33 tripeptidyl aminopeptidase-like C-terminal" evidence="5">
    <location>
        <begin position="393"/>
        <end position="484"/>
    </location>
</feature>
<dbReference type="InterPro" id="IPR000073">
    <property type="entry name" value="AB_hydrolase_1"/>
</dbReference>
<keyword evidence="3" id="KW-0732">Signal</keyword>
<evidence type="ECO:0000256" key="1">
    <source>
        <dbReference type="ARBA" id="ARBA00010088"/>
    </source>
</evidence>
<dbReference type="InterPro" id="IPR029058">
    <property type="entry name" value="AB_hydrolase_fold"/>
</dbReference>